<accession>A0A560AW40</accession>
<organism evidence="1 2">
    <name type="scientific">Azospirillum brasilense</name>
    <dbReference type="NCBI Taxonomy" id="192"/>
    <lineage>
        <taxon>Bacteria</taxon>
        <taxon>Pseudomonadati</taxon>
        <taxon>Pseudomonadota</taxon>
        <taxon>Alphaproteobacteria</taxon>
        <taxon>Rhodospirillales</taxon>
        <taxon>Azospirillaceae</taxon>
        <taxon>Azospirillum</taxon>
    </lineage>
</organism>
<comment type="caution">
    <text evidence="1">The sequence shown here is derived from an EMBL/GenBank/DDBJ whole genome shotgun (WGS) entry which is preliminary data.</text>
</comment>
<dbReference type="Proteomes" id="UP000316083">
    <property type="component" value="Unassembled WGS sequence"/>
</dbReference>
<evidence type="ECO:0000313" key="1">
    <source>
        <dbReference type="EMBL" id="TWA64509.1"/>
    </source>
</evidence>
<dbReference type="SUPFAM" id="SSF49842">
    <property type="entry name" value="TNF-like"/>
    <property type="match status" value="1"/>
</dbReference>
<proteinExistence type="predicted"/>
<evidence type="ECO:0008006" key="3">
    <source>
        <dbReference type="Google" id="ProtNLM"/>
    </source>
</evidence>
<dbReference type="Gene3D" id="2.60.120.40">
    <property type="match status" value="1"/>
</dbReference>
<gene>
    <name evidence="1" type="ORF">FBZ82_110203</name>
</gene>
<name>A0A560AW40_AZOBR</name>
<protein>
    <recommendedName>
        <fullName evidence="3">C1q domain-containing protein</fullName>
    </recommendedName>
</protein>
<sequence>MSVQTFNPTDLSQSTANWTVAQRIVGPFAPHAQVSPDLTIALDPGYLLNGTTLTEVKAQIVGPFAPPASGFRIDRVVVDRTTGAASVVAGTANSLTPPAIPSGKLPVARVFLDSTTLKIDNNAIVDERAFNDVTTLPGSRTVCRAHMNGTNQTIPVNTHTKVAFTNVDFNIGGAYNTTNQRFQPSVPGHYEIYAQAWMLASAGGAGMQLTIFKNGVEDASKLVTASVYSWMSVDVTNILYFDGASDYVEINVYQSNSTSAALVGVTAKTFLLANRVD</sequence>
<dbReference type="InterPro" id="IPR008983">
    <property type="entry name" value="Tumour_necrosis_fac-like_dom"/>
</dbReference>
<evidence type="ECO:0000313" key="2">
    <source>
        <dbReference type="Proteomes" id="UP000316083"/>
    </source>
</evidence>
<dbReference type="RefSeq" id="WP_145678509.1">
    <property type="nucleotide sequence ID" value="NZ_VITF01000010.1"/>
</dbReference>
<dbReference type="AlphaFoldDB" id="A0A560AW40"/>
<dbReference type="EMBL" id="VITF01000010">
    <property type="protein sequence ID" value="TWA64509.1"/>
    <property type="molecule type" value="Genomic_DNA"/>
</dbReference>
<reference evidence="1 2" key="1">
    <citation type="submission" date="2019-06" db="EMBL/GenBank/DDBJ databases">
        <title>Genomic Encyclopedia of Type Strains, Phase IV (KMG-V): Genome sequencing to study the core and pangenomes of soil and plant-associated prokaryotes.</title>
        <authorList>
            <person name="Whitman W."/>
        </authorList>
    </citation>
    <scope>NUCLEOTIDE SEQUENCE [LARGE SCALE GENOMIC DNA]</scope>
    <source>
        <strain evidence="1 2">BR 11796</strain>
    </source>
</reference>